<feature type="domain" description="UmuC" evidence="2">
    <location>
        <begin position="24"/>
        <end position="145"/>
    </location>
</feature>
<dbReference type="EMBL" id="QUOT01000001">
    <property type="protein sequence ID" value="REL29310.1"/>
    <property type="molecule type" value="Genomic_DNA"/>
</dbReference>
<keyword evidence="1" id="KW-0227">DNA damage</keyword>
<evidence type="ECO:0000313" key="3">
    <source>
        <dbReference type="EMBL" id="REL29310.1"/>
    </source>
</evidence>
<reference evidence="4" key="1">
    <citation type="submission" date="2018-08" db="EMBL/GenBank/DDBJ databases">
        <title>Thalassotalea euphylliae genome.</title>
        <authorList>
            <person name="Summers S."/>
            <person name="Rice S.A."/>
            <person name="Freckelton M.L."/>
            <person name="Nedved B.T."/>
            <person name="Hadfield M.G."/>
        </authorList>
    </citation>
    <scope>NUCLEOTIDE SEQUENCE [LARGE SCALE GENOMIC DNA]</scope>
    <source>
        <strain evidence="4">H3</strain>
    </source>
</reference>
<protein>
    <submittedName>
        <fullName evidence="3">DNA polymerase Y family protein</fullName>
    </submittedName>
</protein>
<dbReference type="CDD" id="cd03468">
    <property type="entry name" value="PolY_like"/>
    <property type="match status" value="1"/>
</dbReference>
<accession>A0A3E0TXY3</accession>
<dbReference type="InterPro" id="IPR043502">
    <property type="entry name" value="DNA/RNA_pol_sf"/>
</dbReference>
<proteinExistence type="predicted"/>
<dbReference type="GO" id="GO:0006281">
    <property type="term" value="P:DNA repair"/>
    <property type="evidence" value="ECO:0007669"/>
    <property type="project" value="InterPro"/>
</dbReference>
<gene>
    <name evidence="3" type="ORF">DXX94_00410</name>
</gene>
<organism evidence="3 4">
    <name type="scientific">Thalassotalea euphylliae</name>
    <dbReference type="NCBI Taxonomy" id="1655234"/>
    <lineage>
        <taxon>Bacteria</taxon>
        <taxon>Pseudomonadati</taxon>
        <taxon>Pseudomonadota</taxon>
        <taxon>Gammaproteobacteria</taxon>
        <taxon>Alteromonadales</taxon>
        <taxon>Colwelliaceae</taxon>
        <taxon>Thalassotalea</taxon>
    </lineage>
</organism>
<dbReference type="Pfam" id="PF00817">
    <property type="entry name" value="IMS"/>
    <property type="match status" value="1"/>
</dbReference>
<sequence>MSLWLYLHFPQLQLDTIYQAAEHQQTPLIIVNDKNNEVLQLNQLAKNQGITLGMGLGTAASLTDNIQVKVYEPDIETQRLKHIAHWLYAVSADIALYPPNGLLLRVSNMLSLYRDLAHYWQELSAQLRALAVNFHYATGYSPNAARLLARQQLDQLSDNKPWLLAQLKQQKLINSDLDKQIIVRLQRVGVHKLADLLSLSLPELAKRFTIEVVNYIGQLTGDLQHQVVFYIPPEQFEQYLELYFEVSNQQYLTKPLAKLYGLLENYLVRRDKLVTEVRLLLHQRDHADLCIQIGAAQGEYKTDKWLQLTHLKLTSIALAAPVIGISLTAKQIVNKYGQHQDLFKGSQGSTTAAELVSVLSAKLGEDKVKGLGIEQDARPEVANRLCPPFTALKETTVALKLRPSILLPVPLPLQEQVKVMSPPERIVTGWWDDAPINRDYFVACSKQGRWLWLFRDKQQRWFVHGLFS</sequence>
<dbReference type="SUPFAM" id="SSF56672">
    <property type="entry name" value="DNA/RNA polymerases"/>
    <property type="match status" value="1"/>
</dbReference>
<dbReference type="AlphaFoldDB" id="A0A3E0TXY3"/>
<dbReference type="InterPro" id="IPR001126">
    <property type="entry name" value="UmuC"/>
</dbReference>
<name>A0A3E0TXY3_9GAMM</name>
<dbReference type="RefSeq" id="WP_116013140.1">
    <property type="nucleotide sequence ID" value="NZ_QUOT01000001.1"/>
</dbReference>
<comment type="caution">
    <text evidence="3">The sequence shown here is derived from an EMBL/GenBank/DDBJ whole genome shotgun (WGS) entry which is preliminary data.</text>
</comment>
<dbReference type="PANTHER" id="PTHR35369:SF2">
    <property type="entry name" value="BLR3025 PROTEIN"/>
    <property type="match status" value="1"/>
</dbReference>
<dbReference type="InterPro" id="IPR050356">
    <property type="entry name" value="SulA_CellDiv_inhibitor"/>
</dbReference>
<evidence type="ECO:0000259" key="2">
    <source>
        <dbReference type="Pfam" id="PF00817"/>
    </source>
</evidence>
<dbReference type="Proteomes" id="UP000256899">
    <property type="component" value="Unassembled WGS sequence"/>
</dbReference>
<keyword evidence="4" id="KW-1185">Reference proteome</keyword>
<evidence type="ECO:0000256" key="1">
    <source>
        <dbReference type="ARBA" id="ARBA00022763"/>
    </source>
</evidence>
<dbReference type="PANTHER" id="PTHR35369">
    <property type="entry name" value="BLR3025 PROTEIN-RELATED"/>
    <property type="match status" value="1"/>
</dbReference>
<evidence type="ECO:0000313" key="4">
    <source>
        <dbReference type="Proteomes" id="UP000256899"/>
    </source>
</evidence>